<accession>A0A1E3VXN8</accession>
<reference evidence="11 12" key="1">
    <citation type="journal article" date="2016" name="Environ. Microbiol.">
        <title>New Methyloceanibacter diversity from North Sea sediments includes methanotroph containing solely the soluble methane monooxygenase.</title>
        <authorList>
            <person name="Vekeman B."/>
            <person name="Kerckhof F.M."/>
            <person name="Cremers G."/>
            <person name="de Vos P."/>
            <person name="Vandamme P."/>
            <person name="Boon N."/>
            <person name="Op den Camp H.J."/>
            <person name="Heylen K."/>
        </authorList>
    </citation>
    <scope>NUCLEOTIDE SEQUENCE [LARGE SCALE GENOMIC DNA]</scope>
    <source>
        <strain evidence="11 12">R-67175</strain>
    </source>
</reference>
<dbReference type="Proteomes" id="UP000094472">
    <property type="component" value="Unassembled WGS sequence"/>
</dbReference>
<dbReference type="CDD" id="cd00907">
    <property type="entry name" value="Bacterioferritin"/>
    <property type="match status" value="1"/>
</dbReference>
<comment type="similarity">
    <text evidence="2 7 9">Belongs to the bacterioferritin family.</text>
</comment>
<dbReference type="EC" id="1.16.3.1" evidence="7"/>
<feature type="domain" description="Ferritin-like diiron" evidence="10">
    <location>
        <begin position="1"/>
        <end position="145"/>
    </location>
</feature>
<dbReference type="GO" id="GO:0020037">
    <property type="term" value="F:heme binding"/>
    <property type="evidence" value="ECO:0007669"/>
    <property type="project" value="TreeGrafter"/>
</dbReference>
<dbReference type="STRING" id="1774969.AUC69_10545"/>
<gene>
    <name evidence="11" type="ORF">AUC69_10545</name>
</gene>
<dbReference type="InterPro" id="IPR009078">
    <property type="entry name" value="Ferritin-like_SF"/>
</dbReference>
<dbReference type="GO" id="GO:0005829">
    <property type="term" value="C:cytosol"/>
    <property type="evidence" value="ECO:0007669"/>
    <property type="project" value="TreeGrafter"/>
</dbReference>
<evidence type="ECO:0000256" key="4">
    <source>
        <dbReference type="ARBA" id="ARBA00022617"/>
    </source>
</evidence>
<evidence type="ECO:0000259" key="10">
    <source>
        <dbReference type="PROSITE" id="PS50905"/>
    </source>
</evidence>
<comment type="catalytic activity">
    <reaction evidence="7">
        <text>4 Fe(2+) + O2 + 4 H(+) = 4 Fe(3+) + 2 H2O</text>
        <dbReference type="Rhea" id="RHEA:11148"/>
        <dbReference type="ChEBI" id="CHEBI:15377"/>
        <dbReference type="ChEBI" id="CHEBI:15378"/>
        <dbReference type="ChEBI" id="CHEBI:15379"/>
        <dbReference type="ChEBI" id="CHEBI:29033"/>
        <dbReference type="ChEBI" id="CHEBI:29034"/>
        <dbReference type="EC" id="1.16.3.1"/>
    </reaction>
</comment>
<feature type="binding site" evidence="8">
    <location>
        <position position="130"/>
    </location>
    <ligand>
        <name>Fe cation</name>
        <dbReference type="ChEBI" id="CHEBI:24875"/>
        <label>2</label>
    </ligand>
</feature>
<keyword evidence="3 7" id="KW-0409">Iron storage</keyword>
<keyword evidence="4 9" id="KW-0349">Heme</keyword>
<comment type="caution">
    <text evidence="11">The sequence shown here is derived from an EMBL/GenBank/DDBJ whole genome shotgun (WGS) entry which is preliminary data.</text>
</comment>
<dbReference type="InterPro" id="IPR008331">
    <property type="entry name" value="Ferritin_DPS_dom"/>
</dbReference>
<dbReference type="InterPro" id="IPR012347">
    <property type="entry name" value="Ferritin-like"/>
</dbReference>
<feature type="binding site" description="axial binding residue" evidence="8">
    <location>
        <position position="52"/>
    </location>
    <ligand>
        <name>heme b</name>
        <dbReference type="ChEBI" id="CHEBI:60344"/>
        <note>ligand shared between dimeric partners</note>
    </ligand>
    <ligandPart>
        <name>Fe</name>
        <dbReference type="ChEBI" id="CHEBI:18248"/>
    </ligandPart>
</feature>
<feature type="binding site" evidence="8">
    <location>
        <position position="51"/>
    </location>
    <ligand>
        <name>Fe cation</name>
        <dbReference type="ChEBI" id="CHEBI:24875"/>
        <label>1</label>
    </ligand>
</feature>
<dbReference type="PROSITE" id="PS00549">
    <property type="entry name" value="BACTERIOFERRITIN"/>
    <property type="match status" value="1"/>
</dbReference>
<dbReference type="AlphaFoldDB" id="A0A1E3VXN8"/>
<dbReference type="PROSITE" id="PS50905">
    <property type="entry name" value="FERRITIN_LIKE"/>
    <property type="match status" value="1"/>
</dbReference>
<proteinExistence type="inferred from homology"/>
<evidence type="ECO:0000313" key="11">
    <source>
        <dbReference type="EMBL" id="ODR98307.1"/>
    </source>
</evidence>
<dbReference type="PRINTS" id="PR00601">
    <property type="entry name" value="BACFERRITIN"/>
</dbReference>
<name>A0A1E3VXN8_9HYPH</name>
<feature type="binding site" evidence="8">
    <location>
        <position position="94"/>
    </location>
    <ligand>
        <name>Fe cation</name>
        <dbReference type="ChEBI" id="CHEBI:24875"/>
        <label>2</label>
    </ligand>
</feature>
<feature type="binding site" evidence="8">
    <location>
        <position position="54"/>
    </location>
    <ligand>
        <name>Fe cation</name>
        <dbReference type="ChEBI" id="CHEBI:24875"/>
        <label>1</label>
    </ligand>
</feature>
<sequence length="164" mass="18906">MKGNPTVIEYLNKALTSELTAVNQYWLHYRLLDDWGYSKLAKKEREESIEEMHHADKLVTRIIFLEGFPNMQKLDPLMIGQNVKEILECDLKAEYGARALYMEARACCRKEEDYVTMDLFEELLSDEEGHIDFIETQLGLLNDIGAQMYGQLNAHSADDVPEGD</sequence>
<keyword evidence="5 7" id="KW-0479">Metal-binding</keyword>
<dbReference type="Gene3D" id="1.20.1260.10">
    <property type="match status" value="1"/>
</dbReference>
<dbReference type="GO" id="GO:0008199">
    <property type="term" value="F:ferric iron binding"/>
    <property type="evidence" value="ECO:0007669"/>
    <property type="project" value="InterPro"/>
</dbReference>
<keyword evidence="6 7" id="KW-0408">Iron</keyword>
<dbReference type="Pfam" id="PF00210">
    <property type="entry name" value="Ferritin"/>
    <property type="match status" value="1"/>
</dbReference>
<dbReference type="OrthoDB" id="9800505at2"/>
<feature type="binding site" evidence="8">
    <location>
        <position position="50"/>
    </location>
    <ligand>
        <name>Fe cation</name>
        <dbReference type="ChEBI" id="CHEBI:24875"/>
        <label>3</label>
    </ligand>
</feature>
<dbReference type="RefSeq" id="WP_069441531.1">
    <property type="nucleotide sequence ID" value="NZ_LPWF01000023.1"/>
</dbReference>
<dbReference type="InterPro" id="IPR009040">
    <property type="entry name" value="Ferritin-like_diiron"/>
</dbReference>
<evidence type="ECO:0000256" key="6">
    <source>
        <dbReference type="ARBA" id="ARBA00023004"/>
    </source>
</evidence>
<evidence type="ECO:0000256" key="5">
    <source>
        <dbReference type="ARBA" id="ARBA00022723"/>
    </source>
</evidence>
<evidence type="ECO:0000256" key="9">
    <source>
        <dbReference type="RuleBase" id="RU000623"/>
    </source>
</evidence>
<protein>
    <recommendedName>
        <fullName evidence="7 9">Bacterioferritin</fullName>
        <ecNumber evidence="7">1.16.3.1</ecNumber>
    </recommendedName>
</protein>
<feature type="binding site" evidence="8">
    <location>
        <position position="127"/>
    </location>
    <ligand>
        <name>Fe cation</name>
        <dbReference type="ChEBI" id="CHEBI:24875"/>
        <label>2</label>
    </ligand>
</feature>
<dbReference type="NCBIfam" id="TIGR00754">
    <property type="entry name" value="bfr"/>
    <property type="match status" value="1"/>
</dbReference>
<dbReference type="EMBL" id="LPWF01000023">
    <property type="protein sequence ID" value="ODR98307.1"/>
    <property type="molecule type" value="Genomic_DNA"/>
</dbReference>
<evidence type="ECO:0000256" key="2">
    <source>
        <dbReference type="ARBA" id="ARBA00008093"/>
    </source>
</evidence>
<comment type="cofactor">
    <cofactor evidence="1">
        <name>heme b</name>
        <dbReference type="ChEBI" id="CHEBI:60344"/>
    </cofactor>
</comment>
<dbReference type="GO" id="GO:0006826">
    <property type="term" value="P:iron ion transport"/>
    <property type="evidence" value="ECO:0007669"/>
    <property type="project" value="InterPro"/>
</dbReference>
<evidence type="ECO:0000256" key="3">
    <source>
        <dbReference type="ARBA" id="ARBA00022434"/>
    </source>
</evidence>
<feature type="binding site" evidence="8">
    <location>
        <position position="127"/>
    </location>
    <ligand>
        <name>Fe cation</name>
        <dbReference type="ChEBI" id="CHEBI:24875"/>
        <label>1</label>
    </ligand>
</feature>
<evidence type="ECO:0000256" key="7">
    <source>
        <dbReference type="PIRNR" id="PIRNR002560"/>
    </source>
</evidence>
<dbReference type="PANTHER" id="PTHR30295">
    <property type="entry name" value="BACTERIOFERRITIN"/>
    <property type="match status" value="1"/>
</dbReference>
<feature type="binding site" evidence="8">
    <location>
        <position position="18"/>
    </location>
    <ligand>
        <name>Fe cation</name>
        <dbReference type="ChEBI" id="CHEBI:24875"/>
        <label>1</label>
    </ligand>
</feature>
<dbReference type="PIRSF" id="PIRSF002560">
    <property type="entry name" value="Bacterioferritin"/>
    <property type="match status" value="1"/>
</dbReference>
<dbReference type="InterPro" id="IPR002024">
    <property type="entry name" value="Bacterioferritin"/>
</dbReference>
<dbReference type="GO" id="GO:0006879">
    <property type="term" value="P:intracellular iron ion homeostasis"/>
    <property type="evidence" value="ECO:0007669"/>
    <property type="project" value="UniProtKB-KW"/>
</dbReference>
<evidence type="ECO:0000256" key="8">
    <source>
        <dbReference type="PIRSR" id="PIRSR002560-1"/>
    </source>
</evidence>
<organism evidence="11 12">
    <name type="scientific">Methyloceanibacter superfactus</name>
    <dbReference type="NCBI Taxonomy" id="1774969"/>
    <lineage>
        <taxon>Bacteria</taxon>
        <taxon>Pseudomonadati</taxon>
        <taxon>Pseudomonadota</taxon>
        <taxon>Alphaproteobacteria</taxon>
        <taxon>Hyphomicrobiales</taxon>
        <taxon>Hyphomicrobiaceae</taxon>
        <taxon>Methyloceanibacter</taxon>
    </lineage>
</organism>
<feature type="binding site" evidence="8">
    <location>
        <position position="51"/>
    </location>
    <ligand>
        <name>Fe cation</name>
        <dbReference type="ChEBI" id="CHEBI:24875"/>
        <label>2</label>
    </ligand>
</feature>
<dbReference type="GO" id="GO:0004322">
    <property type="term" value="F:ferroxidase activity"/>
    <property type="evidence" value="ECO:0007669"/>
    <property type="project" value="UniProtKB-EC"/>
</dbReference>
<comment type="function">
    <text evidence="7">Iron-storage protein, whose ferroxidase center binds Fe(2+), oxidizes it using dioxygen to Fe(3+), and participates in the subsequent Fe(3+) oxide mineral core formation within the central cavity of the BFR protein shell.</text>
</comment>
<evidence type="ECO:0000313" key="12">
    <source>
        <dbReference type="Proteomes" id="UP000094472"/>
    </source>
</evidence>
<dbReference type="PANTHER" id="PTHR30295:SF0">
    <property type="entry name" value="BACTERIOFERRITIN"/>
    <property type="match status" value="1"/>
</dbReference>
<dbReference type="SUPFAM" id="SSF47240">
    <property type="entry name" value="Ferritin-like"/>
    <property type="match status" value="1"/>
</dbReference>
<evidence type="ECO:0000256" key="1">
    <source>
        <dbReference type="ARBA" id="ARBA00001970"/>
    </source>
</evidence>
<keyword evidence="12" id="KW-1185">Reference proteome</keyword>